<protein>
    <submittedName>
        <fullName evidence="2">Uncharacterized protein</fullName>
    </submittedName>
</protein>
<name>A0A165QY29_9APHY</name>
<feature type="compositionally biased region" description="Low complexity" evidence="1">
    <location>
        <begin position="864"/>
        <end position="882"/>
    </location>
</feature>
<feature type="compositionally biased region" description="Low complexity" evidence="1">
    <location>
        <begin position="163"/>
        <end position="188"/>
    </location>
</feature>
<gene>
    <name evidence="2" type="ORF">DAEQUDRAFT_756501</name>
</gene>
<organism evidence="2 3">
    <name type="scientific">Daedalea quercina L-15889</name>
    <dbReference type="NCBI Taxonomy" id="1314783"/>
    <lineage>
        <taxon>Eukaryota</taxon>
        <taxon>Fungi</taxon>
        <taxon>Dikarya</taxon>
        <taxon>Basidiomycota</taxon>
        <taxon>Agaricomycotina</taxon>
        <taxon>Agaricomycetes</taxon>
        <taxon>Polyporales</taxon>
        <taxon>Fomitopsis</taxon>
    </lineage>
</organism>
<evidence type="ECO:0000313" key="3">
    <source>
        <dbReference type="Proteomes" id="UP000076727"/>
    </source>
</evidence>
<reference evidence="2 3" key="1">
    <citation type="journal article" date="2016" name="Mol. Biol. Evol.">
        <title>Comparative Genomics of Early-Diverging Mushroom-Forming Fungi Provides Insights into the Origins of Lignocellulose Decay Capabilities.</title>
        <authorList>
            <person name="Nagy L.G."/>
            <person name="Riley R."/>
            <person name="Tritt A."/>
            <person name="Adam C."/>
            <person name="Daum C."/>
            <person name="Floudas D."/>
            <person name="Sun H."/>
            <person name="Yadav J.S."/>
            <person name="Pangilinan J."/>
            <person name="Larsson K.H."/>
            <person name="Matsuura K."/>
            <person name="Barry K."/>
            <person name="Labutti K."/>
            <person name="Kuo R."/>
            <person name="Ohm R.A."/>
            <person name="Bhattacharya S.S."/>
            <person name="Shirouzu T."/>
            <person name="Yoshinaga Y."/>
            <person name="Martin F.M."/>
            <person name="Grigoriev I.V."/>
            <person name="Hibbett D.S."/>
        </authorList>
    </citation>
    <scope>NUCLEOTIDE SEQUENCE [LARGE SCALE GENOMIC DNA]</scope>
    <source>
        <strain evidence="2 3">L-15889</strain>
    </source>
</reference>
<feature type="compositionally biased region" description="Basic and acidic residues" evidence="1">
    <location>
        <begin position="28"/>
        <end position="37"/>
    </location>
</feature>
<feature type="compositionally biased region" description="Low complexity" evidence="1">
    <location>
        <begin position="1"/>
        <end position="18"/>
    </location>
</feature>
<keyword evidence="3" id="KW-1185">Reference proteome</keyword>
<evidence type="ECO:0000313" key="2">
    <source>
        <dbReference type="EMBL" id="KZT70075.1"/>
    </source>
</evidence>
<dbReference type="Proteomes" id="UP000076727">
    <property type="component" value="Unassembled WGS sequence"/>
</dbReference>
<feature type="compositionally biased region" description="Low complexity" evidence="1">
    <location>
        <begin position="54"/>
        <end position="63"/>
    </location>
</feature>
<evidence type="ECO:0000256" key="1">
    <source>
        <dbReference type="SAM" id="MobiDB-lite"/>
    </source>
</evidence>
<feature type="region of interest" description="Disordered" evidence="1">
    <location>
        <begin position="668"/>
        <end position="715"/>
    </location>
</feature>
<dbReference type="STRING" id="1314783.A0A165QY29"/>
<proteinExistence type="predicted"/>
<feature type="region of interest" description="Disordered" evidence="1">
    <location>
        <begin position="863"/>
        <end position="889"/>
    </location>
</feature>
<dbReference type="EMBL" id="KV429053">
    <property type="protein sequence ID" value="KZT70075.1"/>
    <property type="molecule type" value="Genomic_DNA"/>
</dbReference>
<feature type="region of interest" description="Disordered" evidence="1">
    <location>
        <begin position="1"/>
        <end position="201"/>
    </location>
</feature>
<dbReference type="AlphaFoldDB" id="A0A165QY29"/>
<dbReference type="OrthoDB" id="2505887at2759"/>
<feature type="region of interest" description="Disordered" evidence="1">
    <location>
        <begin position="735"/>
        <end position="784"/>
    </location>
</feature>
<feature type="region of interest" description="Disordered" evidence="1">
    <location>
        <begin position="407"/>
        <end position="427"/>
    </location>
</feature>
<sequence length="889" mass="97690">MPPRAAAQKASRLAAAQLESSPPPSDARVLEFGEPSKPRTPVKVTYGRRRRGLSSPIKSSDSSPGKRKNVVKRARPSLSALVSPSGATGGRAESPIVLSDEEAEGDERDVPKSPLRAKTVSRKAGGSRHVPPAKKPSATVRRKGKSRAASNTTTPSKRKRAISISSNSSLSDLSDSDLTPLSSPSPESAMPPPPTRARSASTLTTLTSSQVSKSVISLRRTHSVATLGESSVADDEPWSLSKLGTLVWVRVDGAGEVVIESGADYDGDAYWWPAKVVNLKDPLKVTLLGDGPHLTDIAERDGLIVASPSASNILSMLSHRGKVRFSEENYKTAIGATAAATSARSPRKRRKLDIDTRWKEARELMLQEDEDANEGLPVLLSSHFSRDASFSVKAPSASGGKPIEEIILSDDDDLPGPREKRWRPPPRDLNLEIPGELVLAKEKKMYTEYWPAKLLEYIPPTHPRQRPRYKALFYDGIIKNIDADWFFSVWDNKNLVKCKLGRDLYDYGLEEERDDINAPLHNEASDTEILDDTLRVPTPEPATPPPESFEDLSLTEQFDYVKPVLMAVIEGRFVPANERHDNFMRGATARRLVCESGYTRGSLRQDEVEELLHLIRHWAARRERRRELGILVGDRTMEPRIMESGACVESSQSLQAPSADIAVKQTVTPEAQPAESQTEHAISEAEGPPPSQLTLDTDADAHEPPFPGASTAMPPSVGLFQKTMYAYQLSPLQIARPPRSDGHEVVSSPERTALASDPARGEPLLSEREGSSPPNGRQRPRPKLSFKDLSAIDQITYCQNILLHEAVLQLLLWRSGERTSPGLLTDQEEKRLHDIAFEKANENDWVHEIIRLKQAAEGKMLPWANNDKSNASAAPPASSGSTRTRRKRG</sequence>
<accession>A0A165QY29</accession>
<feature type="compositionally biased region" description="Basic residues" evidence="1">
    <location>
        <begin position="65"/>
        <end position="75"/>
    </location>
</feature>